<dbReference type="Pfam" id="PF02254">
    <property type="entry name" value="TrkA_N"/>
    <property type="match status" value="1"/>
</dbReference>
<name>A0A5C6XBR7_9DELT</name>
<dbReference type="GO" id="GO:0016020">
    <property type="term" value="C:membrane"/>
    <property type="evidence" value="ECO:0007669"/>
    <property type="project" value="UniProtKB-SubCell"/>
</dbReference>
<evidence type="ECO:0000256" key="6">
    <source>
        <dbReference type="ARBA" id="ARBA00023136"/>
    </source>
</evidence>
<dbReference type="Gene3D" id="1.20.1530.20">
    <property type="match status" value="1"/>
</dbReference>
<feature type="transmembrane region" description="Helical" evidence="7">
    <location>
        <begin position="295"/>
        <end position="318"/>
    </location>
</feature>
<dbReference type="Proteomes" id="UP000321412">
    <property type="component" value="Unassembled WGS sequence"/>
</dbReference>
<dbReference type="Gene3D" id="3.40.50.720">
    <property type="entry name" value="NAD(P)-binding Rossmann-like Domain"/>
    <property type="match status" value="1"/>
</dbReference>
<feature type="transmembrane region" description="Helical" evidence="7">
    <location>
        <begin position="6"/>
        <end position="25"/>
    </location>
</feature>
<feature type="transmembrane region" description="Helical" evidence="7">
    <location>
        <begin position="181"/>
        <end position="207"/>
    </location>
</feature>
<feature type="transmembrane region" description="Helical" evidence="7">
    <location>
        <begin position="57"/>
        <end position="76"/>
    </location>
</feature>
<gene>
    <name evidence="10" type="ORF">FRC98_02935</name>
</gene>
<reference evidence="10 11" key="1">
    <citation type="submission" date="2019-08" db="EMBL/GenBank/DDBJ databases">
        <title>Bradymonadales sp. TMQ4.</title>
        <authorList>
            <person name="Liang Q."/>
        </authorList>
    </citation>
    <scope>NUCLEOTIDE SEQUENCE [LARGE SCALE GENOMIC DNA]</scope>
    <source>
        <strain evidence="10 11">TMQ4</strain>
    </source>
</reference>
<dbReference type="PANTHER" id="PTHR42751">
    <property type="entry name" value="SODIUM/HYDROGEN EXCHANGER FAMILY/TRKA DOMAIN PROTEIN"/>
    <property type="match status" value="1"/>
</dbReference>
<dbReference type="PANTHER" id="PTHR42751:SF6">
    <property type="entry name" value="CONSERVED INTEGRAL MEMBRANE TRANSPORT PROTEIN-RELATED"/>
    <property type="match status" value="1"/>
</dbReference>
<dbReference type="InterPro" id="IPR036291">
    <property type="entry name" value="NAD(P)-bd_dom_sf"/>
</dbReference>
<dbReference type="RefSeq" id="WP_146979794.1">
    <property type="nucleotide sequence ID" value="NZ_VOSM01000001.1"/>
</dbReference>
<evidence type="ECO:0000256" key="3">
    <source>
        <dbReference type="ARBA" id="ARBA00022448"/>
    </source>
</evidence>
<comment type="similarity">
    <text evidence="2">Belongs to the monovalent cation:proton antiporter 2 (CPA2) transporter (TC 2.A.37) family.</text>
</comment>
<dbReference type="SUPFAM" id="SSF51735">
    <property type="entry name" value="NAD(P)-binding Rossmann-fold domains"/>
    <property type="match status" value="1"/>
</dbReference>
<comment type="subcellular location">
    <subcellularLocation>
        <location evidence="1">Membrane</location>
        <topology evidence="1">Multi-pass membrane protein</topology>
    </subcellularLocation>
</comment>
<feature type="domain" description="Cation/H+ exchanger transmembrane" evidence="8">
    <location>
        <begin position="17"/>
        <end position="374"/>
    </location>
</feature>
<feature type="transmembrane region" description="Helical" evidence="7">
    <location>
        <begin position="228"/>
        <end position="250"/>
    </location>
</feature>
<organism evidence="10 11">
    <name type="scientific">Lujinxingia vulgaris</name>
    <dbReference type="NCBI Taxonomy" id="2600176"/>
    <lineage>
        <taxon>Bacteria</taxon>
        <taxon>Deltaproteobacteria</taxon>
        <taxon>Bradymonadales</taxon>
        <taxon>Lujinxingiaceae</taxon>
        <taxon>Lujinxingia</taxon>
    </lineage>
</organism>
<sequence>MMEPGFMENLGWIICASTLVVLLADRLRVPSIVAYIVTGLLLGPVFGLLEVTHAVELIGEVGIALLLFVVGLELSLEKIRDVGKVAAVAGLTQVGLSAAGGFGISYALGYEPMQALLLGIAVTFSSTVVVVKLVDHKGELDALYGRIAVGILLVQDIVVVLALTVLAGVSEGGGDVGAGALLSSVGFALGGTAMLMIAALAASRWVLPRPMGWAARSAETLFMWSLGWFFVFVLVSYVLDLSLEIGAFLAGLSLAQLPYSEELKRRVHPLMSFFIAIFFVTLGLQVDLGSARQGLGVALVLSAFVMIGKFLIFMVTVSRSGYGEGTTFRTAVSLAQISEFGFIFASMALSAKLIGEEVLSIVAVVGLLTIALSSMFIQYSDPLYAWLHKRGWLRIFGAYTNPEEEVRKEGARDHVIIVGMNPLGRELVRYLEGCGEQVVAIDTDVAKLQDLPAETILGNVEHGPVLEEAGLAHARAIISALHIDDTNRVVALKARRAGVPVAIHAFDGALISELEALGVDYLITPRADAVEQEWERLKASLLENGNGQGSAHD</sequence>
<feature type="transmembrane region" description="Helical" evidence="7">
    <location>
        <begin position="147"/>
        <end position="169"/>
    </location>
</feature>
<dbReference type="Pfam" id="PF00999">
    <property type="entry name" value="Na_H_Exchanger"/>
    <property type="match status" value="1"/>
</dbReference>
<keyword evidence="5 7" id="KW-1133">Transmembrane helix</keyword>
<feature type="transmembrane region" description="Helical" evidence="7">
    <location>
        <begin position="32"/>
        <end position="51"/>
    </location>
</feature>
<dbReference type="InterPro" id="IPR006153">
    <property type="entry name" value="Cation/H_exchanger_TM"/>
</dbReference>
<comment type="caution">
    <text evidence="10">The sequence shown here is derived from an EMBL/GenBank/DDBJ whole genome shotgun (WGS) entry which is preliminary data.</text>
</comment>
<accession>A0A5C6XBR7</accession>
<evidence type="ECO:0000256" key="5">
    <source>
        <dbReference type="ARBA" id="ARBA00022989"/>
    </source>
</evidence>
<proteinExistence type="inferred from homology"/>
<protein>
    <submittedName>
        <fullName evidence="10">Portal protein</fullName>
    </submittedName>
</protein>
<keyword evidence="11" id="KW-1185">Reference proteome</keyword>
<feature type="transmembrane region" description="Helical" evidence="7">
    <location>
        <begin position="115"/>
        <end position="135"/>
    </location>
</feature>
<feature type="transmembrane region" description="Helical" evidence="7">
    <location>
        <begin position="358"/>
        <end position="379"/>
    </location>
</feature>
<evidence type="ECO:0000256" key="2">
    <source>
        <dbReference type="ARBA" id="ARBA00005551"/>
    </source>
</evidence>
<feature type="transmembrane region" description="Helical" evidence="7">
    <location>
        <begin position="270"/>
        <end position="288"/>
    </location>
</feature>
<dbReference type="GO" id="GO:0006813">
    <property type="term" value="P:potassium ion transport"/>
    <property type="evidence" value="ECO:0007669"/>
    <property type="project" value="InterPro"/>
</dbReference>
<dbReference type="GO" id="GO:1902600">
    <property type="term" value="P:proton transmembrane transport"/>
    <property type="evidence" value="ECO:0007669"/>
    <property type="project" value="InterPro"/>
</dbReference>
<dbReference type="InterPro" id="IPR003148">
    <property type="entry name" value="RCK_N"/>
</dbReference>
<evidence type="ECO:0000256" key="4">
    <source>
        <dbReference type="ARBA" id="ARBA00022692"/>
    </source>
</evidence>
<evidence type="ECO:0000256" key="1">
    <source>
        <dbReference type="ARBA" id="ARBA00004141"/>
    </source>
</evidence>
<dbReference type="EMBL" id="VOSM01000001">
    <property type="protein sequence ID" value="TXD39367.1"/>
    <property type="molecule type" value="Genomic_DNA"/>
</dbReference>
<dbReference type="AlphaFoldDB" id="A0A5C6XBR7"/>
<dbReference type="OrthoDB" id="9781411at2"/>
<evidence type="ECO:0000259" key="9">
    <source>
        <dbReference type="Pfam" id="PF02254"/>
    </source>
</evidence>
<keyword evidence="3" id="KW-0813">Transport</keyword>
<keyword evidence="6 7" id="KW-0472">Membrane</keyword>
<dbReference type="InterPro" id="IPR038770">
    <property type="entry name" value="Na+/solute_symporter_sf"/>
</dbReference>
<evidence type="ECO:0000259" key="8">
    <source>
        <dbReference type="Pfam" id="PF00999"/>
    </source>
</evidence>
<feature type="domain" description="RCK N-terminal" evidence="9">
    <location>
        <begin position="415"/>
        <end position="525"/>
    </location>
</feature>
<evidence type="ECO:0000256" key="7">
    <source>
        <dbReference type="SAM" id="Phobius"/>
    </source>
</evidence>
<feature type="transmembrane region" description="Helical" evidence="7">
    <location>
        <begin position="330"/>
        <end position="351"/>
    </location>
</feature>
<keyword evidence="4 7" id="KW-0812">Transmembrane</keyword>
<evidence type="ECO:0000313" key="10">
    <source>
        <dbReference type="EMBL" id="TXD39367.1"/>
    </source>
</evidence>
<dbReference type="GO" id="GO:0015297">
    <property type="term" value="F:antiporter activity"/>
    <property type="evidence" value="ECO:0007669"/>
    <property type="project" value="InterPro"/>
</dbReference>
<evidence type="ECO:0000313" key="11">
    <source>
        <dbReference type="Proteomes" id="UP000321412"/>
    </source>
</evidence>
<feature type="transmembrane region" description="Helical" evidence="7">
    <location>
        <begin position="88"/>
        <end position="109"/>
    </location>
</feature>